<proteinExistence type="predicted"/>
<protein>
    <submittedName>
        <fullName evidence="4">Polysaccharide deacetylase family protein</fullName>
        <ecNumber evidence="4">3.-.-.-</ecNumber>
    </submittedName>
</protein>
<dbReference type="EC" id="3.-.-.-" evidence="4"/>
<dbReference type="PROSITE" id="PS51677">
    <property type="entry name" value="NODB"/>
    <property type="match status" value="1"/>
</dbReference>
<dbReference type="Proteomes" id="UP001232019">
    <property type="component" value="Chromosome"/>
</dbReference>
<dbReference type="GO" id="GO:0005975">
    <property type="term" value="P:carbohydrate metabolic process"/>
    <property type="evidence" value="ECO:0007669"/>
    <property type="project" value="InterPro"/>
</dbReference>
<keyword evidence="2" id="KW-0732">Signal</keyword>
<reference evidence="4" key="1">
    <citation type="submission" date="2023-08" db="EMBL/GenBank/DDBJ databases">
        <title>Comparative genomics and taxonomic characterization of three novel marine species of genus Marivirga.</title>
        <authorList>
            <person name="Muhammad N."/>
            <person name="Kim S.-G."/>
        </authorList>
    </citation>
    <scope>NUCLEOTIDE SEQUENCE</scope>
    <source>
        <strain evidence="4">BKB1-2</strain>
    </source>
</reference>
<dbReference type="Gene3D" id="3.20.20.370">
    <property type="entry name" value="Glycoside hydrolase/deacetylase"/>
    <property type="match status" value="1"/>
</dbReference>
<name>A0AA51ZWQ6_9BACT</name>
<evidence type="ECO:0000313" key="4">
    <source>
        <dbReference type="EMBL" id="WNB18071.1"/>
    </source>
</evidence>
<dbReference type="GO" id="GO:0005576">
    <property type="term" value="C:extracellular region"/>
    <property type="evidence" value="ECO:0007669"/>
    <property type="project" value="UniProtKB-SubCell"/>
</dbReference>
<dbReference type="EMBL" id="CP129968">
    <property type="protein sequence ID" value="WNB18071.1"/>
    <property type="molecule type" value="Genomic_DNA"/>
</dbReference>
<dbReference type="Pfam" id="PF01522">
    <property type="entry name" value="Polysacc_deac_1"/>
    <property type="match status" value="2"/>
</dbReference>
<evidence type="ECO:0000256" key="1">
    <source>
        <dbReference type="ARBA" id="ARBA00004613"/>
    </source>
</evidence>
<gene>
    <name evidence="4" type="ORF">QYS47_29115</name>
</gene>
<dbReference type="PANTHER" id="PTHR34216">
    <property type="match status" value="1"/>
</dbReference>
<accession>A0AA51ZWQ6</accession>
<dbReference type="CDD" id="cd10918">
    <property type="entry name" value="CE4_NodB_like_5s_6s"/>
    <property type="match status" value="1"/>
</dbReference>
<dbReference type="InterPro" id="IPR002509">
    <property type="entry name" value="NODB_dom"/>
</dbReference>
<sequence length="324" mass="38251">MNIINRIGNKFIRVKMDIYSKFPFYYLIKSNTPLILMYHGIAPRSPIYLNERHIYPEVFEQHLKYLRSFCNLVKVEDIFNNKIDKNKKNVAITFDDGYWNNLEYALPILEKYKVPAHFFITGLNTTNQSILWSDYHDLIASSKVSEIKTNYGIFTRTNQKYMPFYSKSGENLHAYLKGLSFEEKYKILNSGVDQDILLDERMFPYWKLLTDREIIELSSSSFAFIGSHGFYHDNLGYLDRNNNYLELNRSKTYLENIVGKEIDTVAFPDGSYNKNTLEIAMELGYKYLLGVDPHKQDIDNYPLKKRIGLYMYETLSMQKVKMMK</sequence>
<keyword evidence="4" id="KW-0378">Hydrolase</keyword>
<dbReference type="InterPro" id="IPR051398">
    <property type="entry name" value="Polysacch_Deacetylase"/>
</dbReference>
<dbReference type="PANTHER" id="PTHR34216:SF3">
    <property type="entry name" value="POLY-BETA-1,6-N-ACETYL-D-GLUCOSAMINE N-DEACETYLASE"/>
    <property type="match status" value="1"/>
</dbReference>
<organism evidence="4">
    <name type="scientific">Marivirga arenosa</name>
    <dbReference type="NCBI Taxonomy" id="3059076"/>
    <lineage>
        <taxon>Bacteria</taxon>
        <taxon>Pseudomonadati</taxon>
        <taxon>Bacteroidota</taxon>
        <taxon>Cytophagia</taxon>
        <taxon>Cytophagales</taxon>
        <taxon>Marivirgaceae</taxon>
        <taxon>Marivirga</taxon>
    </lineage>
</organism>
<dbReference type="RefSeq" id="WP_322347609.1">
    <property type="nucleotide sequence ID" value="NZ_CP129968.2"/>
</dbReference>
<evidence type="ECO:0000259" key="3">
    <source>
        <dbReference type="PROSITE" id="PS51677"/>
    </source>
</evidence>
<comment type="subcellular location">
    <subcellularLocation>
        <location evidence="1">Secreted</location>
    </subcellularLocation>
</comment>
<dbReference type="AlphaFoldDB" id="A0AA51ZWQ6"/>
<dbReference type="SUPFAM" id="SSF88713">
    <property type="entry name" value="Glycoside hydrolase/deacetylase"/>
    <property type="match status" value="1"/>
</dbReference>
<dbReference type="KEGG" id="marp:QYS47_29115"/>
<dbReference type="InterPro" id="IPR011330">
    <property type="entry name" value="Glyco_hydro/deAcase_b/a-brl"/>
</dbReference>
<dbReference type="GO" id="GO:0016810">
    <property type="term" value="F:hydrolase activity, acting on carbon-nitrogen (but not peptide) bonds"/>
    <property type="evidence" value="ECO:0007669"/>
    <property type="project" value="InterPro"/>
</dbReference>
<feature type="domain" description="NodB homology" evidence="3">
    <location>
        <begin position="88"/>
        <end position="324"/>
    </location>
</feature>
<evidence type="ECO:0000256" key="2">
    <source>
        <dbReference type="ARBA" id="ARBA00022729"/>
    </source>
</evidence>